<evidence type="ECO:0000313" key="2">
    <source>
        <dbReference type="Proteomes" id="UP000265541"/>
    </source>
</evidence>
<proteinExistence type="predicted"/>
<reference evidence="1 2" key="1">
    <citation type="journal article" date="2016" name="Front. Microbiol.">
        <title>Comprehensive Phylogenetic Analysis of Bovine Non-aureus Staphylococci Species Based on Whole-Genome Sequencing.</title>
        <authorList>
            <person name="Naushad S."/>
            <person name="Barkema H.W."/>
            <person name="Luby C."/>
            <person name="Condas L.A."/>
            <person name="Nobrega D.B."/>
            <person name="Carson D.A."/>
            <person name="De Buck J."/>
        </authorList>
    </citation>
    <scope>NUCLEOTIDE SEQUENCE [LARGE SCALE GENOMIC DNA]</scope>
    <source>
        <strain evidence="1 2">SNUC 4781</strain>
    </source>
</reference>
<protein>
    <submittedName>
        <fullName evidence="1">Uncharacterized protein</fullName>
    </submittedName>
</protein>
<name>A0A3A0VQL9_STAGA</name>
<organism evidence="1 2">
    <name type="scientific">Staphylococcus gallinarum</name>
    <dbReference type="NCBI Taxonomy" id="1293"/>
    <lineage>
        <taxon>Bacteria</taxon>
        <taxon>Bacillati</taxon>
        <taxon>Bacillota</taxon>
        <taxon>Bacilli</taxon>
        <taxon>Bacillales</taxon>
        <taxon>Staphylococcaceae</taxon>
        <taxon>Staphylococcus</taxon>
    </lineage>
</organism>
<evidence type="ECO:0000313" key="1">
    <source>
        <dbReference type="EMBL" id="RIP36074.1"/>
    </source>
</evidence>
<comment type="caution">
    <text evidence="1">The sequence shown here is derived from an EMBL/GenBank/DDBJ whole genome shotgun (WGS) entry which is preliminary data.</text>
</comment>
<accession>A0A3A0VQL9</accession>
<sequence>MIRITKNEVLIYLQLVQDENPLHQQFVPGQLVAEIAKLRLGISWMNYKIKYLESIEINEVIQFEMVESDHVVVSNSVKRVKIHIFKI</sequence>
<dbReference type="RefSeq" id="WP_119484843.1">
    <property type="nucleotide sequence ID" value="NZ_QYJN01000002.1"/>
</dbReference>
<dbReference type="EMBL" id="QYJN01000002">
    <property type="protein sequence ID" value="RIP36074.1"/>
    <property type="molecule type" value="Genomic_DNA"/>
</dbReference>
<dbReference type="Proteomes" id="UP000265541">
    <property type="component" value="Unassembled WGS sequence"/>
</dbReference>
<dbReference type="OrthoDB" id="2399280at2"/>
<dbReference type="AlphaFoldDB" id="A0A3A0VQL9"/>
<gene>
    <name evidence="1" type="ORF">BUZ14_05325</name>
</gene>